<feature type="chain" id="PRO_5009138368" evidence="1">
    <location>
        <begin position="22"/>
        <end position="103"/>
    </location>
</feature>
<evidence type="ECO:0000313" key="3">
    <source>
        <dbReference type="Proteomes" id="UP000094172"/>
    </source>
</evidence>
<protein>
    <submittedName>
        <fullName evidence="2">Uncharacterized protein</fullName>
    </submittedName>
</protein>
<keyword evidence="3" id="KW-1185">Reference proteome</keyword>
<reference evidence="2 3" key="1">
    <citation type="journal article" date="2016" name="Environ. Microbiol.">
        <title>New Methyloceanibacter diversity from North Sea sediments includes methanotroph containing solely the soluble methane monooxygenase.</title>
        <authorList>
            <person name="Vekeman B."/>
            <person name="Kerckhof F.M."/>
            <person name="Cremers G."/>
            <person name="de Vos P."/>
            <person name="Vandamme P."/>
            <person name="Boon N."/>
            <person name="Op den Camp H.J."/>
            <person name="Heylen K."/>
        </authorList>
    </citation>
    <scope>NUCLEOTIDE SEQUENCE [LARGE SCALE GENOMIC DNA]</scope>
    <source>
        <strain evidence="2 3">R-67176</strain>
    </source>
</reference>
<feature type="signal peptide" evidence="1">
    <location>
        <begin position="1"/>
        <end position="21"/>
    </location>
</feature>
<sequence>MRGRIVMSACIALMMSGTAFAQDAGEDCVSQLAETESLVDQTVNAKVLDEGDVEEVNMLLDEADAACTDGDYGKAKTTMTKVKGMLKPAPAPAPAPAEDAAAQ</sequence>
<gene>
    <name evidence="2" type="ORF">AUC70_08595</name>
</gene>
<dbReference type="EMBL" id="LPWE01000012">
    <property type="protein sequence ID" value="ODR94663.1"/>
    <property type="molecule type" value="Genomic_DNA"/>
</dbReference>
<dbReference type="AlphaFoldDB" id="A0A1E3VMB9"/>
<comment type="caution">
    <text evidence="2">The sequence shown here is derived from an EMBL/GenBank/DDBJ whole genome shotgun (WGS) entry which is preliminary data.</text>
</comment>
<name>A0A1E3VMB9_9HYPH</name>
<dbReference type="Proteomes" id="UP000094172">
    <property type="component" value="Unassembled WGS sequence"/>
</dbReference>
<evidence type="ECO:0000256" key="1">
    <source>
        <dbReference type="SAM" id="SignalP"/>
    </source>
</evidence>
<dbReference type="RefSeq" id="WP_069445021.1">
    <property type="nucleotide sequence ID" value="NZ_LPWE01000012.1"/>
</dbReference>
<keyword evidence="1" id="KW-0732">Signal</keyword>
<proteinExistence type="predicted"/>
<evidence type="ECO:0000313" key="2">
    <source>
        <dbReference type="EMBL" id="ODR94663.1"/>
    </source>
</evidence>
<organism evidence="2 3">
    <name type="scientific">Methyloceanibacter stevinii</name>
    <dbReference type="NCBI Taxonomy" id="1774970"/>
    <lineage>
        <taxon>Bacteria</taxon>
        <taxon>Pseudomonadati</taxon>
        <taxon>Pseudomonadota</taxon>
        <taxon>Alphaproteobacteria</taxon>
        <taxon>Hyphomicrobiales</taxon>
        <taxon>Hyphomicrobiaceae</taxon>
        <taxon>Methyloceanibacter</taxon>
    </lineage>
</organism>
<accession>A0A1E3VMB9</accession>